<evidence type="ECO:0000259" key="3">
    <source>
        <dbReference type="PROSITE" id="PS51371"/>
    </source>
</evidence>
<organism evidence="4 5">
    <name type="scientific">Colwellia echini</name>
    <dbReference type="NCBI Taxonomy" id="1982103"/>
    <lineage>
        <taxon>Bacteria</taxon>
        <taxon>Pseudomonadati</taxon>
        <taxon>Pseudomonadota</taxon>
        <taxon>Gammaproteobacteria</taxon>
        <taxon>Alteromonadales</taxon>
        <taxon>Colwelliaceae</taxon>
        <taxon>Colwellia</taxon>
    </lineage>
</organism>
<keyword evidence="5" id="KW-1185">Reference proteome</keyword>
<accession>A0ABY3N087</accession>
<gene>
    <name evidence="4" type="ORF">CWS31_004895</name>
</gene>
<evidence type="ECO:0000313" key="4">
    <source>
        <dbReference type="EMBL" id="TYK66672.1"/>
    </source>
</evidence>
<dbReference type="Pfam" id="PF00571">
    <property type="entry name" value="CBS"/>
    <property type="match status" value="2"/>
</dbReference>
<dbReference type="InterPro" id="IPR051257">
    <property type="entry name" value="Diverse_CBS-Domain"/>
</dbReference>
<dbReference type="EMBL" id="PJAI02000003">
    <property type="protein sequence ID" value="TYK66672.1"/>
    <property type="molecule type" value="Genomic_DNA"/>
</dbReference>
<evidence type="ECO:0000256" key="1">
    <source>
        <dbReference type="ARBA" id="ARBA00023122"/>
    </source>
</evidence>
<dbReference type="PANTHER" id="PTHR43080:SF26">
    <property type="entry name" value="REGULATORY PROTEIN"/>
    <property type="match status" value="1"/>
</dbReference>
<sequence length="144" mass="15720">MQAITAQNIMDTSPLSFLPNIGVIVALRQLLSAGLSGAPVVDGDKNLVGFLSEADCMRGALMGGYFSSVGELVRDRMTTEVESINVNCNLVDIADKFLRNNRRVLPVVEQGKVVGLVQRRSVLEELLKHIDNKSEPVGYKRSYA</sequence>
<evidence type="ECO:0000313" key="5">
    <source>
        <dbReference type="Proteomes" id="UP000815846"/>
    </source>
</evidence>
<dbReference type="InterPro" id="IPR000644">
    <property type="entry name" value="CBS_dom"/>
</dbReference>
<dbReference type="PANTHER" id="PTHR43080">
    <property type="entry name" value="CBS DOMAIN-CONTAINING PROTEIN CBSX3, MITOCHONDRIAL"/>
    <property type="match status" value="1"/>
</dbReference>
<dbReference type="Gene3D" id="3.10.580.10">
    <property type="entry name" value="CBS-domain"/>
    <property type="match status" value="1"/>
</dbReference>
<keyword evidence="1 2" id="KW-0129">CBS domain</keyword>
<dbReference type="SMART" id="SM00116">
    <property type="entry name" value="CBS"/>
    <property type="match status" value="2"/>
</dbReference>
<name>A0ABY3N087_9GAMM</name>
<dbReference type="SUPFAM" id="SSF54631">
    <property type="entry name" value="CBS-domain pair"/>
    <property type="match status" value="1"/>
</dbReference>
<protein>
    <submittedName>
        <fullName evidence="4">CBS domain-containing protein</fullName>
    </submittedName>
</protein>
<dbReference type="Proteomes" id="UP000815846">
    <property type="component" value="Unassembled WGS sequence"/>
</dbReference>
<feature type="domain" description="CBS" evidence="3">
    <location>
        <begin position="10"/>
        <end position="68"/>
    </location>
</feature>
<feature type="domain" description="CBS" evidence="3">
    <location>
        <begin position="77"/>
        <end position="132"/>
    </location>
</feature>
<evidence type="ECO:0000256" key="2">
    <source>
        <dbReference type="PROSITE-ProRule" id="PRU00703"/>
    </source>
</evidence>
<dbReference type="RefSeq" id="WP_101344754.1">
    <property type="nucleotide sequence ID" value="NZ_PJAI02000003.1"/>
</dbReference>
<proteinExistence type="predicted"/>
<comment type="caution">
    <text evidence="4">The sequence shown here is derived from an EMBL/GenBank/DDBJ whole genome shotgun (WGS) entry which is preliminary data.</text>
</comment>
<reference evidence="4 5" key="1">
    <citation type="submission" date="2019-08" db="EMBL/GenBank/DDBJ databases">
        <title>Microbe sample from Colwellia echini.</title>
        <authorList>
            <person name="Christiansen L."/>
            <person name="Pathiraja D."/>
            <person name="Schultz-Johansen M."/>
            <person name="Choi I.-G."/>
            <person name="Stougaard P."/>
        </authorList>
    </citation>
    <scope>NUCLEOTIDE SEQUENCE [LARGE SCALE GENOMIC DNA]</scope>
    <source>
        <strain evidence="4 5">A3</strain>
    </source>
</reference>
<dbReference type="PROSITE" id="PS51371">
    <property type="entry name" value="CBS"/>
    <property type="match status" value="2"/>
</dbReference>
<dbReference type="InterPro" id="IPR046342">
    <property type="entry name" value="CBS_dom_sf"/>
</dbReference>